<dbReference type="AlphaFoldDB" id="A0AA38S5A7"/>
<dbReference type="PRINTS" id="PR00081">
    <property type="entry name" value="GDHRDH"/>
</dbReference>
<dbReference type="PANTHER" id="PTHR43550:SF3">
    <property type="entry name" value="3-KETODIHYDROSPHINGOSINE REDUCTASE"/>
    <property type="match status" value="1"/>
</dbReference>
<dbReference type="InterPro" id="IPR002347">
    <property type="entry name" value="SDR_fam"/>
</dbReference>
<dbReference type="PANTHER" id="PTHR43550">
    <property type="entry name" value="3-KETODIHYDROSPHINGOSINE REDUCTASE"/>
    <property type="match status" value="1"/>
</dbReference>
<dbReference type="InterPro" id="IPR036291">
    <property type="entry name" value="NAD(P)-bd_dom_sf"/>
</dbReference>
<sequence length="356" mass="39012">MDILQELSTSTIVISATVLAATLAFAMGAFFSKNHMPVEGRTILLTGASEGMGRSAATQLAAKGAHLILVARNVGRLEEVLAAVKAAARSPSQRFTYISADISEPGWAEPVLAEAMAWNGGRQLDIIWSVAGMSTPMLWADPEMDAVAALRQNMDVNFFGAAELSRAALREWLAPENGAGRGAEPRHFVFTASVLAWFPILGYAPYNPTKYAVRGLADTLDMELKLYPDNPVKVHVVYPASISSPGMERENRTKPAITMELEAEEPVVSPDEVARRAIAGLERGEPHVAVSFLGNLMRMACLGGGPRNNWVIDTVWSWLLPIIYYFVLWDMYSKIAKWVQRNGQPWRQPGRTGKKE</sequence>
<accession>A0AA38S5A7</accession>
<evidence type="ECO:0000256" key="2">
    <source>
        <dbReference type="ARBA" id="ARBA00004760"/>
    </source>
</evidence>
<keyword evidence="12" id="KW-1133">Transmembrane helix</keyword>
<keyword evidence="7" id="KW-0560">Oxidoreductase</keyword>
<evidence type="ECO:0000256" key="12">
    <source>
        <dbReference type="SAM" id="Phobius"/>
    </source>
</evidence>
<dbReference type="CDD" id="cd08939">
    <property type="entry name" value="KDSR-like_SDR_c"/>
    <property type="match status" value="1"/>
</dbReference>
<comment type="function">
    <text evidence="10">Catalyzes the reduction of 3'-oxosphinganine (3-ketodihydrosphingosine/KDS) to sphinganine (dihydrosphingosine/DHS), the second step of de novo sphingolipid biosynthesis.</text>
</comment>
<gene>
    <name evidence="13" type="ORF">NKR19_g5631</name>
</gene>
<proteinExistence type="predicted"/>
<evidence type="ECO:0000256" key="6">
    <source>
        <dbReference type="ARBA" id="ARBA00022919"/>
    </source>
</evidence>
<comment type="subcellular location">
    <subcellularLocation>
        <location evidence="1">Endoplasmic reticulum</location>
    </subcellularLocation>
</comment>
<evidence type="ECO:0000256" key="3">
    <source>
        <dbReference type="ARBA" id="ARBA00004991"/>
    </source>
</evidence>
<evidence type="ECO:0000256" key="4">
    <source>
        <dbReference type="ARBA" id="ARBA00022824"/>
    </source>
</evidence>
<evidence type="ECO:0000313" key="14">
    <source>
        <dbReference type="Proteomes" id="UP001174691"/>
    </source>
</evidence>
<reference evidence="13" key="1">
    <citation type="submission" date="2022-07" db="EMBL/GenBank/DDBJ databases">
        <title>Fungi with potential for degradation of polypropylene.</title>
        <authorList>
            <person name="Gostincar C."/>
        </authorList>
    </citation>
    <scope>NUCLEOTIDE SEQUENCE</scope>
    <source>
        <strain evidence="13">EXF-13287</strain>
    </source>
</reference>
<evidence type="ECO:0000256" key="1">
    <source>
        <dbReference type="ARBA" id="ARBA00004240"/>
    </source>
</evidence>
<evidence type="ECO:0000313" key="13">
    <source>
        <dbReference type="EMBL" id="KAJ9149600.1"/>
    </source>
</evidence>
<feature type="transmembrane region" description="Helical" evidence="12">
    <location>
        <begin position="315"/>
        <end position="332"/>
    </location>
</feature>
<evidence type="ECO:0000256" key="10">
    <source>
        <dbReference type="ARBA" id="ARBA00044737"/>
    </source>
</evidence>
<keyword evidence="8" id="KW-0443">Lipid metabolism</keyword>
<feature type="transmembrane region" description="Helical" evidence="12">
    <location>
        <begin position="188"/>
        <end position="206"/>
    </location>
</feature>
<dbReference type="GO" id="GO:0006666">
    <property type="term" value="P:3-keto-sphinganine metabolic process"/>
    <property type="evidence" value="ECO:0007669"/>
    <property type="project" value="InterPro"/>
</dbReference>
<keyword evidence="5" id="KW-0521">NADP</keyword>
<evidence type="ECO:0000256" key="8">
    <source>
        <dbReference type="ARBA" id="ARBA00023098"/>
    </source>
</evidence>
<keyword evidence="12" id="KW-0472">Membrane</keyword>
<dbReference type="EMBL" id="JANBVN010000079">
    <property type="protein sequence ID" value="KAJ9149600.1"/>
    <property type="molecule type" value="Genomic_DNA"/>
</dbReference>
<dbReference type="InterPro" id="IPR045022">
    <property type="entry name" value="KDSR-like"/>
</dbReference>
<comment type="pathway">
    <text evidence="3">Sphingolipid metabolism.</text>
</comment>
<feature type="transmembrane region" description="Helical" evidence="12">
    <location>
        <begin position="12"/>
        <end position="31"/>
    </location>
</feature>
<evidence type="ECO:0000256" key="11">
    <source>
        <dbReference type="ARBA" id="ARBA00048930"/>
    </source>
</evidence>
<evidence type="ECO:0000256" key="7">
    <source>
        <dbReference type="ARBA" id="ARBA00023002"/>
    </source>
</evidence>
<dbReference type="SUPFAM" id="SSF51735">
    <property type="entry name" value="NAD(P)-binding Rossmann-fold domains"/>
    <property type="match status" value="1"/>
</dbReference>
<dbReference type="Gene3D" id="3.40.50.720">
    <property type="entry name" value="NAD(P)-binding Rossmann-like Domain"/>
    <property type="match status" value="1"/>
</dbReference>
<keyword evidence="12" id="KW-0812">Transmembrane</keyword>
<dbReference type="Proteomes" id="UP001174691">
    <property type="component" value="Unassembled WGS sequence"/>
</dbReference>
<evidence type="ECO:0000256" key="5">
    <source>
        <dbReference type="ARBA" id="ARBA00022857"/>
    </source>
</evidence>
<protein>
    <recommendedName>
        <fullName evidence="9">3-dehydrosphinganine reductase</fullName>
        <ecNumber evidence="9">1.1.1.102</ecNumber>
    </recommendedName>
</protein>
<comment type="pathway">
    <text evidence="2">Lipid metabolism; sphingolipid metabolism.</text>
</comment>
<dbReference type="EC" id="1.1.1.102" evidence="9"/>
<comment type="catalytic activity">
    <reaction evidence="11">
        <text>sphinganine + NADP(+) = 3-oxosphinganine + NADPH + H(+)</text>
        <dbReference type="Rhea" id="RHEA:22640"/>
        <dbReference type="ChEBI" id="CHEBI:15378"/>
        <dbReference type="ChEBI" id="CHEBI:57783"/>
        <dbReference type="ChEBI" id="CHEBI:57817"/>
        <dbReference type="ChEBI" id="CHEBI:58299"/>
        <dbReference type="ChEBI" id="CHEBI:58349"/>
        <dbReference type="EC" id="1.1.1.102"/>
    </reaction>
    <physiologicalReaction direction="right-to-left" evidence="11">
        <dbReference type="Rhea" id="RHEA:22642"/>
    </physiologicalReaction>
</comment>
<evidence type="ECO:0000256" key="9">
    <source>
        <dbReference type="ARBA" id="ARBA00026112"/>
    </source>
</evidence>
<keyword evidence="6" id="KW-0746">Sphingolipid metabolism</keyword>
<keyword evidence="14" id="KW-1185">Reference proteome</keyword>
<dbReference type="GO" id="GO:0047560">
    <property type="term" value="F:3-dehydrosphinganine reductase activity"/>
    <property type="evidence" value="ECO:0007669"/>
    <property type="project" value="UniProtKB-EC"/>
</dbReference>
<name>A0AA38S5A7_9PEZI</name>
<dbReference type="Pfam" id="PF00106">
    <property type="entry name" value="adh_short"/>
    <property type="match status" value="1"/>
</dbReference>
<keyword evidence="4" id="KW-0256">Endoplasmic reticulum</keyword>
<dbReference type="GO" id="GO:0030148">
    <property type="term" value="P:sphingolipid biosynthetic process"/>
    <property type="evidence" value="ECO:0007669"/>
    <property type="project" value="InterPro"/>
</dbReference>
<dbReference type="GO" id="GO:0005789">
    <property type="term" value="C:endoplasmic reticulum membrane"/>
    <property type="evidence" value="ECO:0007669"/>
    <property type="project" value="TreeGrafter"/>
</dbReference>
<organism evidence="13 14">
    <name type="scientific">Coniochaeta hoffmannii</name>
    <dbReference type="NCBI Taxonomy" id="91930"/>
    <lineage>
        <taxon>Eukaryota</taxon>
        <taxon>Fungi</taxon>
        <taxon>Dikarya</taxon>
        <taxon>Ascomycota</taxon>
        <taxon>Pezizomycotina</taxon>
        <taxon>Sordariomycetes</taxon>
        <taxon>Sordariomycetidae</taxon>
        <taxon>Coniochaetales</taxon>
        <taxon>Coniochaetaceae</taxon>
        <taxon>Coniochaeta</taxon>
    </lineage>
</organism>
<comment type="caution">
    <text evidence="13">The sequence shown here is derived from an EMBL/GenBank/DDBJ whole genome shotgun (WGS) entry which is preliminary data.</text>
</comment>